<reference evidence="2 3" key="1">
    <citation type="submission" date="2017-12" db="EMBL/GenBank/DDBJ databases">
        <title>Streptomyces populusis sp. nov., a novel endophytic actinobacterium isolated from stems of Populus adenopoda Maxim.</title>
        <authorList>
            <person name="Wang Z."/>
        </authorList>
    </citation>
    <scope>NUCLEOTIDE SEQUENCE [LARGE SCALE GENOMIC DNA]</scope>
    <source>
        <strain evidence="2 3">A249</strain>
    </source>
</reference>
<feature type="transmembrane region" description="Helical" evidence="1">
    <location>
        <begin position="119"/>
        <end position="143"/>
    </location>
</feature>
<accession>A0A2I0SJC4</accession>
<comment type="caution">
    <text evidence="2">The sequence shown here is derived from an EMBL/GenBank/DDBJ whole genome shotgun (WGS) entry which is preliminary data.</text>
</comment>
<keyword evidence="1" id="KW-0812">Transmembrane</keyword>
<evidence type="ECO:0000256" key="1">
    <source>
        <dbReference type="SAM" id="Phobius"/>
    </source>
</evidence>
<keyword evidence="1" id="KW-0472">Membrane</keyword>
<gene>
    <name evidence="2" type="ORF">CW362_26325</name>
</gene>
<dbReference type="AlphaFoldDB" id="A0A2I0SJC4"/>
<dbReference type="OrthoDB" id="4324701at2"/>
<dbReference type="EMBL" id="PJOS01000059">
    <property type="protein sequence ID" value="PKT70028.1"/>
    <property type="molecule type" value="Genomic_DNA"/>
</dbReference>
<keyword evidence="3" id="KW-1185">Reference proteome</keyword>
<sequence length="180" mass="18337">MSGRTNRRERLRERMPAGGLLLVTAGLLVVGAVVTWLAVTHLAYTSGLAGTSGHLEVEACTWSESGGHRYPHCHGVFRSDDGTVVDPGATIDSRLPVGSTVGLRQTASGGYERTGFGALFGWLAVSLFGLAVLVLGAAAVNVLAGARGSPRKLMLLLAGLLAAMLASALVGGVAGIVGAF</sequence>
<organism evidence="2 3">
    <name type="scientific">Streptomyces populi</name>
    <dbReference type="NCBI Taxonomy" id="2058924"/>
    <lineage>
        <taxon>Bacteria</taxon>
        <taxon>Bacillati</taxon>
        <taxon>Actinomycetota</taxon>
        <taxon>Actinomycetes</taxon>
        <taxon>Kitasatosporales</taxon>
        <taxon>Streptomycetaceae</taxon>
        <taxon>Streptomyces</taxon>
    </lineage>
</organism>
<feature type="transmembrane region" description="Helical" evidence="1">
    <location>
        <begin position="20"/>
        <end position="39"/>
    </location>
</feature>
<feature type="transmembrane region" description="Helical" evidence="1">
    <location>
        <begin position="155"/>
        <end position="177"/>
    </location>
</feature>
<evidence type="ECO:0000313" key="3">
    <source>
        <dbReference type="Proteomes" id="UP000236178"/>
    </source>
</evidence>
<evidence type="ECO:0008006" key="4">
    <source>
        <dbReference type="Google" id="ProtNLM"/>
    </source>
</evidence>
<dbReference type="RefSeq" id="WP_103552031.1">
    <property type="nucleotide sequence ID" value="NZ_JBHJSK010000020.1"/>
</dbReference>
<protein>
    <recommendedName>
        <fullName evidence="4">DUF3592 domain-containing protein</fullName>
    </recommendedName>
</protein>
<keyword evidence="1" id="KW-1133">Transmembrane helix</keyword>
<name>A0A2I0SJC4_9ACTN</name>
<dbReference type="Proteomes" id="UP000236178">
    <property type="component" value="Unassembled WGS sequence"/>
</dbReference>
<proteinExistence type="predicted"/>
<evidence type="ECO:0000313" key="2">
    <source>
        <dbReference type="EMBL" id="PKT70028.1"/>
    </source>
</evidence>